<keyword evidence="2" id="KW-0238">DNA-binding</keyword>
<dbReference type="GO" id="GO:0043200">
    <property type="term" value="P:response to amino acid"/>
    <property type="evidence" value="ECO:0007669"/>
    <property type="project" value="TreeGrafter"/>
</dbReference>
<dbReference type="AlphaFoldDB" id="A0A543FVE3"/>
<sequence length="195" mass="21138">MSRGPESDDPPAGRIADLDETDQRILAGLRDNGRVSMSALAEQVGVSRATVYTRVENMVARGVITGFSARVDPRKVGFGICTLVFVTVRPQSWKSFRGRVVEMPQVEYCAVTTGQHDAMLLVRGRDVAEVHEFVTEALSVLPEIKAVESVLVMDEVVSRAFLLPDDIPAPAATTQQVGMTRFIRAGDGHAGLESL</sequence>
<keyword evidence="6" id="KW-1185">Reference proteome</keyword>
<feature type="domain" description="HTH asnC-type" evidence="4">
    <location>
        <begin position="18"/>
        <end position="79"/>
    </location>
</feature>
<organism evidence="5 6">
    <name type="scientific">Pseudonocardia cypriaca</name>
    <dbReference type="NCBI Taxonomy" id="882449"/>
    <lineage>
        <taxon>Bacteria</taxon>
        <taxon>Bacillati</taxon>
        <taxon>Actinomycetota</taxon>
        <taxon>Actinomycetes</taxon>
        <taxon>Pseudonocardiales</taxon>
        <taxon>Pseudonocardiaceae</taxon>
        <taxon>Pseudonocardia</taxon>
    </lineage>
</organism>
<dbReference type="InterPro" id="IPR036390">
    <property type="entry name" value="WH_DNA-bd_sf"/>
</dbReference>
<dbReference type="InterPro" id="IPR011991">
    <property type="entry name" value="ArsR-like_HTH"/>
</dbReference>
<dbReference type="InterPro" id="IPR019887">
    <property type="entry name" value="Tscrpt_reg_AsnC/Lrp_C"/>
</dbReference>
<comment type="caution">
    <text evidence="5">The sequence shown here is derived from an EMBL/GenBank/DDBJ whole genome shotgun (WGS) entry which is preliminary data.</text>
</comment>
<dbReference type="SUPFAM" id="SSF46785">
    <property type="entry name" value="Winged helix' DNA-binding domain"/>
    <property type="match status" value="1"/>
</dbReference>
<dbReference type="Gene3D" id="1.10.10.10">
    <property type="entry name" value="Winged helix-like DNA-binding domain superfamily/Winged helix DNA-binding domain"/>
    <property type="match status" value="1"/>
</dbReference>
<evidence type="ECO:0000256" key="2">
    <source>
        <dbReference type="ARBA" id="ARBA00023125"/>
    </source>
</evidence>
<gene>
    <name evidence="5" type="ORF">FB388_5000</name>
</gene>
<evidence type="ECO:0000259" key="4">
    <source>
        <dbReference type="PROSITE" id="PS50956"/>
    </source>
</evidence>
<dbReference type="PROSITE" id="PS50956">
    <property type="entry name" value="HTH_ASNC_2"/>
    <property type="match status" value="1"/>
</dbReference>
<dbReference type="GO" id="GO:0005829">
    <property type="term" value="C:cytosol"/>
    <property type="evidence" value="ECO:0007669"/>
    <property type="project" value="TreeGrafter"/>
</dbReference>
<dbReference type="InterPro" id="IPR011008">
    <property type="entry name" value="Dimeric_a/b-barrel"/>
</dbReference>
<dbReference type="RefSeq" id="WP_211362207.1">
    <property type="nucleotide sequence ID" value="NZ_VFPH01000002.1"/>
</dbReference>
<dbReference type="CDD" id="cd00090">
    <property type="entry name" value="HTH_ARSR"/>
    <property type="match status" value="1"/>
</dbReference>
<dbReference type="InterPro" id="IPR019885">
    <property type="entry name" value="Tscrpt_reg_HTH_AsnC-type_CS"/>
</dbReference>
<dbReference type="SUPFAM" id="SSF54909">
    <property type="entry name" value="Dimeric alpha+beta barrel"/>
    <property type="match status" value="1"/>
</dbReference>
<proteinExistence type="predicted"/>
<protein>
    <submittedName>
        <fullName evidence="5">AsnC family transcriptional regulator</fullName>
    </submittedName>
</protein>
<dbReference type="SMART" id="SM00344">
    <property type="entry name" value="HTH_ASNC"/>
    <property type="match status" value="1"/>
</dbReference>
<dbReference type="InterPro" id="IPR036388">
    <property type="entry name" value="WH-like_DNA-bd_sf"/>
</dbReference>
<dbReference type="Pfam" id="PF01037">
    <property type="entry name" value="AsnC_trans_reg"/>
    <property type="match status" value="1"/>
</dbReference>
<dbReference type="Proteomes" id="UP000319818">
    <property type="component" value="Unassembled WGS sequence"/>
</dbReference>
<dbReference type="Pfam" id="PF13412">
    <property type="entry name" value="HTH_24"/>
    <property type="match status" value="1"/>
</dbReference>
<dbReference type="PRINTS" id="PR00033">
    <property type="entry name" value="HTHASNC"/>
</dbReference>
<evidence type="ECO:0000313" key="5">
    <source>
        <dbReference type="EMBL" id="TQM37782.1"/>
    </source>
</evidence>
<evidence type="ECO:0000256" key="3">
    <source>
        <dbReference type="ARBA" id="ARBA00023163"/>
    </source>
</evidence>
<name>A0A543FVE3_9PSEU</name>
<keyword evidence="1" id="KW-0805">Transcription regulation</keyword>
<dbReference type="PANTHER" id="PTHR30154">
    <property type="entry name" value="LEUCINE-RESPONSIVE REGULATORY PROTEIN"/>
    <property type="match status" value="1"/>
</dbReference>
<keyword evidence="3" id="KW-0804">Transcription</keyword>
<dbReference type="Gene3D" id="3.30.70.920">
    <property type="match status" value="1"/>
</dbReference>
<evidence type="ECO:0000313" key="6">
    <source>
        <dbReference type="Proteomes" id="UP000319818"/>
    </source>
</evidence>
<dbReference type="PROSITE" id="PS00519">
    <property type="entry name" value="HTH_ASNC_1"/>
    <property type="match status" value="1"/>
</dbReference>
<accession>A0A543FVE3</accession>
<evidence type="ECO:0000256" key="1">
    <source>
        <dbReference type="ARBA" id="ARBA00023015"/>
    </source>
</evidence>
<dbReference type="GO" id="GO:0043565">
    <property type="term" value="F:sequence-specific DNA binding"/>
    <property type="evidence" value="ECO:0007669"/>
    <property type="project" value="InterPro"/>
</dbReference>
<dbReference type="EMBL" id="VFPH01000002">
    <property type="protein sequence ID" value="TQM37782.1"/>
    <property type="molecule type" value="Genomic_DNA"/>
</dbReference>
<dbReference type="InterPro" id="IPR000485">
    <property type="entry name" value="AsnC-type_HTH_dom"/>
</dbReference>
<dbReference type="PANTHER" id="PTHR30154:SF34">
    <property type="entry name" value="TRANSCRIPTIONAL REGULATOR AZLB"/>
    <property type="match status" value="1"/>
</dbReference>
<dbReference type="InterPro" id="IPR019888">
    <property type="entry name" value="Tscrpt_reg_AsnC-like"/>
</dbReference>
<reference evidence="5 6" key="1">
    <citation type="submission" date="2019-06" db="EMBL/GenBank/DDBJ databases">
        <title>Sequencing the genomes of 1000 actinobacteria strains.</title>
        <authorList>
            <person name="Klenk H.-P."/>
        </authorList>
    </citation>
    <scope>NUCLEOTIDE SEQUENCE [LARGE SCALE GENOMIC DNA]</scope>
    <source>
        <strain evidence="5 6">DSM 45511</strain>
    </source>
</reference>